<organism evidence="1">
    <name type="scientific">uncultured Caudovirales phage</name>
    <dbReference type="NCBI Taxonomy" id="2100421"/>
    <lineage>
        <taxon>Viruses</taxon>
        <taxon>Duplodnaviria</taxon>
        <taxon>Heunggongvirae</taxon>
        <taxon>Uroviricota</taxon>
        <taxon>Caudoviricetes</taxon>
        <taxon>Peduoviridae</taxon>
        <taxon>Maltschvirus</taxon>
        <taxon>Maltschvirus maltsch</taxon>
    </lineage>
</organism>
<gene>
    <name evidence="1" type="ORF">UFOVP112_372</name>
</gene>
<reference evidence="1" key="1">
    <citation type="submission" date="2020-04" db="EMBL/GenBank/DDBJ databases">
        <authorList>
            <person name="Chiriac C."/>
            <person name="Salcher M."/>
            <person name="Ghai R."/>
            <person name="Kavagutti S V."/>
        </authorList>
    </citation>
    <scope>NUCLEOTIDE SEQUENCE</scope>
</reference>
<sequence length="78" mass="9047">MRTKDVEKMIVGSVKEIIKDRKYFYYSSIGAEYCHLTEDGKEAIMNIMNVLGSRMMVAIEKEDIERSKQLVLNELKGK</sequence>
<name>A0A6J5L4C1_9CAUD</name>
<accession>A0A6J5L4C1</accession>
<proteinExistence type="predicted"/>
<evidence type="ECO:0000313" key="1">
    <source>
        <dbReference type="EMBL" id="CAB4129274.1"/>
    </source>
</evidence>
<dbReference type="EMBL" id="LR796233">
    <property type="protein sequence ID" value="CAB4129274.1"/>
    <property type="molecule type" value="Genomic_DNA"/>
</dbReference>
<protein>
    <submittedName>
        <fullName evidence="1">Uncharacterized protein</fullName>
    </submittedName>
</protein>